<gene>
    <name evidence="2" type="ORF">MKK02DRAFT_39770</name>
</gene>
<name>A0AA38HFM9_9TREE</name>
<dbReference type="EMBL" id="JAKWFO010000001">
    <property type="protein sequence ID" value="KAI9639471.1"/>
    <property type="molecule type" value="Genomic_DNA"/>
</dbReference>
<dbReference type="PANTHER" id="PTHR48125:SF12">
    <property type="entry name" value="AT HOOK TRANSCRIPTION FACTOR FAMILY-RELATED"/>
    <property type="match status" value="1"/>
</dbReference>
<evidence type="ECO:0000256" key="1">
    <source>
        <dbReference type="SAM" id="MobiDB-lite"/>
    </source>
</evidence>
<protein>
    <recommendedName>
        <fullName evidence="4">DUF1776-domain-containing protein</fullName>
    </recommendedName>
</protein>
<dbReference type="Proteomes" id="UP001164286">
    <property type="component" value="Unassembled WGS sequence"/>
</dbReference>
<evidence type="ECO:0000313" key="3">
    <source>
        <dbReference type="Proteomes" id="UP001164286"/>
    </source>
</evidence>
<sequence length="548" mass="58907">MPEDLTLLDELEHWIECQIPRNLGDLPRQLFDTVERVTQEIFDTLNIHGPPSLSLPFPPFTLNEPPPPAPPLPPPSTLSTYGLERVEKLARAHPYACAGGAALVLTVGLGAGYGAYKRGGMMIGGRAGVRGVVNDGMLKDAIVILSPSPMPPLLLPLAVSLLRSGYIVLIAVPHVDDAEQLERKLSGLEEKNALRVLIYDPDDSSTFPPFHRSLNATLTLRFPSIHTKGTSDPYNPRPDHIPHIYTYISLYPLNPSPPSQPSPLPALPTLLAPTSSDAPARLITIYPSASTLVQPDSFATQLLAANHHLLSRNLGAFSHARSVSVYIGDIHLPLLPTLIIGGGAQVSRRQQAKAALKEATTAKKASIVKDYIMGYFSSLYTRLAAYTGLGTAGREYELFESSFLRLVRADRSWRTRYHLGQYSYLTLFLSRLPTFLLPRLLPLLPVLPTATGPTTGSGYDVPPTRGGTQPRGPRPRTPLPTVAKGNLTATSTSSSDEAEADLASSFHTTGTSSSRGQADAGSDSSARSRSSEGRGLGDSWVGVEDGGN</sequence>
<feature type="compositionally biased region" description="Low complexity" evidence="1">
    <location>
        <begin position="462"/>
        <end position="471"/>
    </location>
</feature>
<keyword evidence="3" id="KW-1185">Reference proteome</keyword>
<feature type="compositionally biased region" description="Low complexity" evidence="1">
    <location>
        <begin position="487"/>
        <end position="505"/>
    </location>
</feature>
<organism evidence="2 3">
    <name type="scientific">Dioszegia hungarica</name>
    <dbReference type="NCBI Taxonomy" id="4972"/>
    <lineage>
        <taxon>Eukaryota</taxon>
        <taxon>Fungi</taxon>
        <taxon>Dikarya</taxon>
        <taxon>Basidiomycota</taxon>
        <taxon>Agaricomycotina</taxon>
        <taxon>Tremellomycetes</taxon>
        <taxon>Tremellales</taxon>
        <taxon>Bulleribasidiaceae</taxon>
        <taxon>Dioszegia</taxon>
    </lineage>
</organism>
<feature type="region of interest" description="Disordered" evidence="1">
    <location>
        <begin position="451"/>
        <end position="548"/>
    </location>
</feature>
<feature type="compositionally biased region" description="Low complexity" evidence="1">
    <location>
        <begin position="512"/>
        <end position="528"/>
    </location>
</feature>
<accession>A0AA38HFM9</accession>
<comment type="caution">
    <text evidence="2">The sequence shown here is derived from an EMBL/GenBank/DDBJ whole genome shotgun (WGS) entry which is preliminary data.</text>
</comment>
<evidence type="ECO:0000313" key="2">
    <source>
        <dbReference type="EMBL" id="KAI9639471.1"/>
    </source>
</evidence>
<evidence type="ECO:0008006" key="4">
    <source>
        <dbReference type="Google" id="ProtNLM"/>
    </source>
</evidence>
<proteinExistence type="predicted"/>
<dbReference type="PANTHER" id="PTHR48125">
    <property type="entry name" value="LP07818P1"/>
    <property type="match status" value="1"/>
</dbReference>
<reference evidence="2" key="1">
    <citation type="journal article" date="2022" name="G3 (Bethesda)">
        <title>High quality genome of the basidiomycete yeast Dioszegia hungarica PDD-24b-2 isolated from cloud water.</title>
        <authorList>
            <person name="Jarrige D."/>
            <person name="Haridas S."/>
            <person name="Bleykasten-Grosshans C."/>
            <person name="Joly M."/>
            <person name="Nadalig T."/>
            <person name="Sancelme M."/>
            <person name="Vuilleumier S."/>
            <person name="Grigoriev I.V."/>
            <person name="Amato P."/>
            <person name="Bringel F."/>
        </authorList>
    </citation>
    <scope>NUCLEOTIDE SEQUENCE</scope>
    <source>
        <strain evidence="2">PDD-24b-2</strain>
    </source>
</reference>
<dbReference type="RefSeq" id="XP_052949248.1">
    <property type="nucleotide sequence ID" value="XM_053090771.1"/>
</dbReference>
<dbReference type="GeneID" id="77729976"/>
<dbReference type="AlphaFoldDB" id="A0AA38HFM9"/>